<dbReference type="RefSeq" id="WP_012073352.1">
    <property type="nucleotide sequence ID" value="NC_009655.1"/>
</dbReference>
<keyword evidence="11" id="KW-1185">Reference proteome</keyword>
<dbReference type="GO" id="GO:0050348">
    <property type="term" value="F:trehalose O-mycolyltransferase activity"/>
    <property type="evidence" value="ECO:0007669"/>
    <property type="project" value="UniProtKB-EC"/>
</dbReference>
<dbReference type="InterPro" id="IPR000801">
    <property type="entry name" value="Esterase-like"/>
</dbReference>
<dbReference type="Gene3D" id="3.40.50.1820">
    <property type="entry name" value="alpha/beta hydrolase"/>
    <property type="match status" value="1"/>
</dbReference>
<dbReference type="OrthoDB" id="9764953at2"/>
<feature type="signal peptide" evidence="8">
    <location>
        <begin position="1"/>
        <end position="26"/>
    </location>
</feature>
<dbReference type="PANTHER" id="PTHR43037:SF1">
    <property type="entry name" value="BLL1128 PROTEIN"/>
    <property type="match status" value="1"/>
</dbReference>
<organism evidence="10 11">
    <name type="scientific">Actinobacillus succinogenes (strain ATCC 55618 / DSM 22257 / CCUG 43843 / 130Z)</name>
    <dbReference type="NCBI Taxonomy" id="339671"/>
    <lineage>
        <taxon>Bacteria</taxon>
        <taxon>Pseudomonadati</taxon>
        <taxon>Pseudomonadota</taxon>
        <taxon>Gammaproteobacteria</taxon>
        <taxon>Pasteurellales</taxon>
        <taxon>Pasteurellaceae</taxon>
        <taxon>Actinobacillus</taxon>
    </lineage>
</organism>
<dbReference type="SUPFAM" id="SSF53474">
    <property type="entry name" value="alpha/beta-Hydrolases"/>
    <property type="match status" value="1"/>
</dbReference>
<dbReference type="PROSITE" id="PS51318">
    <property type="entry name" value="TAT"/>
    <property type="match status" value="1"/>
</dbReference>
<dbReference type="EMBL" id="CP000746">
    <property type="protein sequence ID" value="ABR74975.1"/>
    <property type="molecule type" value="Genomic_DNA"/>
</dbReference>
<reference evidence="11" key="1">
    <citation type="journal article" date="2010" name="BMC Genomics">
        <title>A genomic perspective on the potential of Actinobacillus succinogenes for industrial succinate production.</title>
        <authorList>
            <person name="McKinlay J.B."/>
            <person name="Laivenieks M."/>
            <person name="Schindler B.D."/>
            <person name="McKinlay A.A."/>
            <person name="Siddaramappa S."/>
            <person name="Challacombe J.F."/>
            <person name="Lowry S.R."/>
            <person name="Clum A."/>
            <person name="Lapidus A.L."/>
            <person name="Burkhart K.B."/>
            <person name="Harkins V."/>
            <person name="Vieille C."/>
        </authorList>
    </citation>
    <scope>NUCLEOTIDE SEQUENCE [LARGE SCALE GENOMIC DNA]</scope>
    <source>
        <strain evidence="11">ATCC 55618 / DSM 22257 / CCUG 43843 / 130Z</strain>
    </source>
</reference>
<dbReference type="STRING" id="339671.Asuc_1621"/>
<dbReference type="InterPro" id="IPR029058">
    <property type="entry name" value="AB_hydrolase_fold"/>
</dbReference>
<comment type="catalytic activity">
    <reaction evidence="7">
        <text>an acyl-CoA + a 1,2-diacyl-sn-glycerol = a triacyl-sn-glycerol + CoA</text>
        <dbReference type="Rhea" id="RHEA:10868"/>
        <dbReference type="ChEBI" id="CHEBI:17815"/>
        <dbReference type="ChEBI" id="CHEBI:57287"/>
        <dbReference type="ChEBI" id="CHEBI:58342"/>
        <dbReference type="ChEBI" id="CHEBI:64615"/>
        <dbReference type="EC" id="2.3.1.20"/>
    </reaction>
</comment>
<feature type="chain" id="PRO_5002701370" description="Acyl-CoA:diacylglycerol acyltransferase" evidence="8">
    <location>
        <begin position="27"/>
        <end position="424"/>
    </location>
</feature>
<evidence type="ECO:0000259" key="9">
    <source>
        <dbReference type="Pfam" id="PF18435"/>
    </source>
</evidence>
<dbReference type="InterPro" id="IPR050955">
    <property type="entry name" value="Plant_Biomass_Hydrol_Est"/>
</dbReference>
<dbReference type="InterPro" id="IPR006311">
    <property type="entry name" value="TAT_signal"/>
</dbReference>
<sequence length="424" mass="47186">MTSRRTFLTLGTGAVLAITLPKMVFADTENTPQKLIVLNQVFADGAKWVGVAIQYTEPLQAADLPRYRFLVQNRKVLGLYVTDSLKNGAKSEGKFVVLNLDPQDEAADLLQKKPHETSVKLKVGEKKDDSPEMKSVNGSVVINGQMFTTNENKTAILDDFKQERWQDPETGKTVKYNLFVPPNYQFNRPYPLVLFMHDAGVTGNKIKAPLYQGLGAIVWASAADQIQRPVFVLAPAFDEIVADDEAQTSDYLDATIHLIKHLITQYNIDTSRLYATGQSGGGMLAIAMNIRYPDFFAASYLVACQWDPAKVAPMAKSNLWITVSEDDAKAFPGQTAIMQELEKQGAKVARAVWDAQWSQEEFQQAYARLTATDANIYFVMFRKGSVFAAGENPVNPGLGHINTWKYAYAIEPVRNWLLSQQKSA</sequence>
<dbReference type="InterPro" id="IPR041172">
    <property type="entry name" value="EstA_Ig-like_N"/>
</dbReference>
<evidence type="ECO:0000256" key="8">
    <source>
        <dbReference type="SAM" id="SignalP"/>
    </source>
</evidence>
<dbReference type="KEGG" id="asu:Asuc_1621"/>
<evidence type="ECO:0000256" key="6">
    <source>
        <dbReference type="ARBA" id="ARBA00032572"/>
    </source>
</evidence>
<evidence type="ECO:0000313" key="10">
    <source>
        <dbReference type="EMBL" id="ABR74975.1"/>
    </source>
</evidence>
<comment type="similarity">
    <text evidence="2">Belongs to the mycobacterial A85 antigen family.</text>
</comment>
<dbReference type="EC" id="2.3.1.20" evidence="4"/>
<dbReference type="Proteomes" id="UP000001114">
    <property type="component" value="Chromosome"/>
</dbReference>
<dbReference type="GO" id="GO:0004144">
    <property type="term" value="F:diacylglycerol O-acyltransferase activity"/>
    <property type="evidence" value="ECO:0007669"/>
    <property type="project" value="UniProtKB-EC"/>
</dbReference>
<dbReference type="EC" id="2.3.1.122" evidence="3"/>
<evidence type="ECO:0000256" key="4">
    <source>
        <dbReference type="ARBA" id="ARBA00013244"/>
    </source>
</evidence>
<keyword evidence="5 8" id="KW-0732">Signal</keyword>
<feature type="domain" description="Esterase Ig-like N-terminal" evidence="9">
    <location>
        <begin position="36"/>
        <end position="153"/>
    </location>
</feature>
<name>A6VPS8_ACTSZ</name>
<dbReference type="PANTHER" id="PTHR43037">
    <property type="entry name" value="UNNAMED PRODUCT-RELATED"/>
    <property type="match status" value="1"/>
</dbReference>
<dbReference type="eggNOG" id="COG4099">
    <property type="taxonomic scope" value="Bacteria"/>
</dbReference>
<dbReference type="AlphaFoldDB" id="A6VPS8"/>
<dbReference type="ESTHER" id="actsz-a6vps8">
    <property type="family name" value="A85-IroE-IroD-Fes-Yiel"/>
</dbReference>
<evidence type="ECO:0000256" key="5">
    <source>
        <dbReference type="ARBA" id="ARBA00022729"/>
    </source>
</evidence>
<dbReference type="Pfam" id="PF18435">
    <property type="entry name" value="EstA_Ig_like"/>
    <property type="match status" value="1"/>
</dbReference>
<dbReference type="Gene3D" id="2.60.40.2180">
    <property type="match status" value="1"/>
</dbReference>
<evidence type="ECO:0000256" key="7">
    <source>
        <dbReference type="ARBA" id="ARBA00048109"/>
    </source>
</evidence>
<evidence type="ECO:0000256" key="3">
    <source>
        <dbReference type="ARBA" id="ARBA00012820"/>
    </source>
</evidence>
<dbReference type="HOGENOM" id="CLU_035499_0_0_6"/>
<accession>A6VPS8</accession>
<protein>
    <recommendedName>
        <fullName evidence="6">Acyl-CoA:diacylglycerol acyltransferase</fullName>
        <ecNumber evidence="3">2.3.1.122</ecNumber>
        <ecNumber evidence="4">2.3.1.20</ecNumber>
    </recommendedName>
</protein>
<proteinExistence type="inferred from homology"/>
<gene>
    <name evidence="10" type="ordered locus">Asuc_1621</name>
</gene>
<comment type="catalytic activity">
    <reaction evidence="1">
        <text>2 alpha,alpha'-trehalose 6-mycolate = alpha,alpha'-trehalose 6,6'-bismycolate + alpha,alpha-trehalose</text>
        <dbReference type="Rhea" id="RHEA:23472"/>
        <dbReference type="ChEBI" id="CHEBI:16551"/>
        <dbReference type="ChEBI" id="CHEBI:18195"/>
        <dbReference type="ChEBI" id="CHEBI:18234"/>
        <dbReference type="EC" id="2.3.1.122"/>
    </reaction>
</comment>
<evidence type="ECO:0000256" key="2">
    <source>
        <dbReference type="ARBA" id="ARBA00005874"/>
    </source>
</evidence>
<evidence type="ECO:0000256" key="1">
    <source>
        <dbReference type="ARBA" id="ARBA00000697"/>
    </source>
</evidence>
<evidence type="ECO:0000313" key="11">
    <source>
        <dbReference type="Proteomes" id="UP000001114"/>
    </source>
</evidence>
<dbReference type="Pfam" id="PF00756">
    <property type="entry name" value="Esterase"/>
    <property type="match status" value="1"/>
</dbReference>